<dbReference type="InterPro" id="IPR005174">
    <property type="entry name" value="KIB1-4_b-propeller"/>
</dbReference>
<name>V4LIY1_EUTSA</name>
<dbReference type="KEGG" id="eus:EUTSA_v10001154mg"/>
<gene>
    <name evidence="2" type="ORF">EUTSA_v10001154mg</name>
</gene>
<dbReference type="PANTHER" id="PTHR44259">
    <property type="entry name" value="OS07G0183000 PROTEIN-RELATED"/>
    <property type="match status" value="1"/>
</dbReference>
<dbReference type="InterPro" id="IPR050942">
    <property type="entry name" value="F-box_BR-signaling"/>
</dbReference>
<dbReference type="PANTHER" id="PTHR44259:SF89">
    <property type="entry name" value="DUF295 DOMAIN-CONTAINING PROTEIN-RELATED"/>
    <property type="match status" value="1"/>
</dbReference>
<evidence type="ECO:0000313" key="3">
    <source>
        <dbReference type="Proteomes" id="UP000030689"/>
    </source>
</evidence>
<feature type="domain" description="KIB1-4 beta-propeller" evidence="1">
    <location>
        <begin position="124"/>
        <end position="340"/>
    </location>
</feature>
<dbReference type="AlphaFoldDB" id="V4LIY1"/>
<accession>V4LIY1</accession>
<proteinExistence type="predicted"/>
<sequence>MSQILSQVLKPVYKNIIKHYTNKNMVRWCSSTSIYPYLSIDHLLNIPESPDGCVARRSGSDGENEIIIKNKNLAKETLNAMTSGFNQSGVIIRMKEKTILRDTEKVRLNIYYKPSNPKAKFVNVHLPPLPKGCQTQNLEMSSLPDLENEDWVVVIKLGSQLKLYRHKDLRWIDIETGTHESVSPYSSLMYSKKDQRFYVPSPGGDWLCSFDQDFEEEEEIELKYDIMEREDYPQYMLNELEDMNSFTKIDHLVESPSGEKFLISWYYGDEIALYEGARTVMHRTKRFMVFKEKETENKYKSMVYTENIGDICIFLGHASSSPGLKANCIYFVGHNYGVYDITTQICTLFSTEEGPLRSNEFPYWPHPFSLTPH</sequence>
<evidence type="ECO:0000313" key="2">
    <source>
        <dbReference type="EMBL" id="ESQ39748.1"/>
    </source>
</evidence>
<dbReference type="EMBL" id="KI517465">
    <property type="protein sequence ID" value="ESQ39748.1"/>
    <property type="molecule type" value="Genomic_DNA"/>
</dbReference>
<organism evidence="2 3">
    <name type="scientific">Eutrema salsugineum</name>
    <name type="common">Saltwater cress</name>
    <name type="synonym">Sisymbrium salsugineum</name>
    <dbReference type="NCBI Taxonomy" id="72664"/>
    <lineage>
        <taxon>Eukaryota</taxon>
        <taxon>Viridiplantae</taxon>
        <taxon>Streptophyta</taxon>
        <taxon>Embryophyta</taxon>
        <taxon>Tracheophyta</taxon>
        <taxon>Spermatophyta</taxon>
        <taxon>Magnoliopsida</taxon>
        <taxon>eudicotyledons</taxon>
        <taxon>Gunneridae</taxon>
        <taxon>Pentapetalae</taxon>
        <taxon>rosids</taxon>
        <taxon>malvids</taxon>
        <taxon>Brassicales</taxon>
        <taxon>Brassicaceae</taxon>
        <taxon>Eutremeae</taxon>
        <taxon>Eutrema</taxon>
    </lineage>
</organism>
<keyword evidence="3" id="KW-1185">Reference proteome</keyword>
<dbReference type="Gramene" id="ESQ39748">
    <property type="protein sequence ID" value="ESQ39748"/>
    <property type="gene ID" value="EUTSA_v10001154mg"/>
</dbReference>
<protein>
    <recommendedName>
        <fullName evidence="1">KIB1-4 beta-propeller domain-containing protein</fullName>
    </recommendedName>
</protein>
<dbReference type="Proteomes" id="UP000030689">
    <property type="component" value="Unassembled WGS sequence"/>
</dbReference>
<evidence type="ECO:0000259" key="1">
    <source>
        <dbReference type="Pfam" id="PF03478"/>
    </source>
</evidence>
<dbReference type="Pfam" id="PF03478">
    <property type="entry name" value="Beta-prop_KIB1-4"/>
    <property type="match status" value="1"/>
</dbReference>
<dbReference type="OMA" id="NIYYKPS"/>
<reference evidence="2 3" key="1">
    <citation type="journal article" date="2013" name="Front. Plant Sci.">
        <title>The Reference Genome of the Halophytic Plant Eutrema salsugineum.</title>
        <authorList>
            <person name="Yang R."/>
            <person name="Jarvis D.E."/>
            <person name="Chen H."/>
            <person name="Beilstein M.A."/>
            <person name="Grimwood J."/>
            <person name="Jenkins J."/>
            <person name="Shu S."/>
            <person name="Prochnik S."/>
            <person name="Xin M."/>
            <person name="Ma C."/>
            <person name="Schmutz J."/>
            <person name="Wing R.A."/>
            <person name="Mitchell-Olds T."/>
            <person name="Schumaker K.S."/>
            <person name="Wang X."/>
        </authorList>
    </citation>
    <scope>NUCLEOTIDE SEQUENCE [LARGE SCALE GENOMIC DNA]</scope>
</reference>